<dbReference type="RefSeq" id="WP_339382068.1">
    <property type="nucleotide sequence ID" value="NZ_CAWQFN010000089.1"/>
</dbReference>
<proteinExistence type="predicted"/>
<accession>A0AAP5I9P5</accession>
<comment type="caution">
    <text evidence="2">The sequence shown here is derived from an EMBL/GenBank/DDBJ whole genome shotgun (WGS) entry which is preliminary data.</text>
</comment>
<gene>
    <name evidence="2" type="ORF">G7B40_023540</name>
</gene>
<organism evidence="2 3">
    <name type="scientific">Aetokthonos hydrillicola Thurmond2011</name>
    <dbReference type="NCBI Taxonomy" id="2712845"/>
    <lineage>
        <taxon>Bacteria</taxon>
        <taxon>Bacillati</taxon>
        <taxon>Cyanobacteriota</taxon>
        <taxon>Cyanophyceae</taxon>
        <taxon>Nostocales</taxon>
        <taxon>Hapalosiphonaceae</taxon>
        <taxon>Aetokthonos</taxon>
    </lineage>
</organism>
<reference evidence="3" key="1">
    <citation type="journal article" date="2021" name="Science">
        <title>Hunting the eagle killer: A cyanobacterial neurotoxin causes vacuolar myelinopathy.</title>
        <authorList>
            <person name="Breinlinger S."/>
            <person name="Phillips T.J."/>
            <person name="Haram B.N."/>
            <person name="Mares J."/>
            <person name="Martinez Yerena J.A."/>
            <person name="Hrouzek P."/>
            <person name="Sobotka R."/>
            <person name="Henderson W.M."/>
            <person name="Schmieder P."/>
            <person name="Williams S.M."/>
            <person name="Lauderdale J.D."/>
            <person name="Wilde H.D."/>
            <person name="Gerrin W."/>
            <person name="Kust A."/>
            <person name="Washington J.W."/>
            <person name="Wagner C."/>
            <person name="Geier B."/>
            <person name="Liebeke M."/>
            <person name="Enke H."/>
            <person name="Niedermeyer T.H.J."/>
            <person name="Wilde S.B."/>
        </authorList>
    </citation>
    <scope>NUCLEOTIDE SEQUENCE [LARGE SCALE GENOMIC DNA]</scope>
    <source>
        <strain evidence="3">Thurmond2011</strain>
    </source>
</reference>
<protein>
    <submittedName>
        <fullName evidence="2">Uncharacterized protein</fullName>
    </submittedName>
</protein>
<name>A0AAP5I9P5_9CYAN</name>
<evidence type="ECO:0000313" key="2">
    <source>
        <dbReference type="EMBL" id="MDR9897518.1"/>
    </source>
</evidence>
<keyword evidence="1" id="KW-0175">Coiled coil</keyword>
<keyword evidence="3" id="KW-1185">Reference proteome</keyword>
<dbReference type="AlphaFoldDB" id="A0AAP5I9P5"/>
<evidence type="ECO:0000256" key="1">
    <source>
        <dbReference type="SAM" id="Coils"/>
    </source>
</evidence>
<feature type="coiled-coil region" evidence="1">
    <location>
        <begin position="136"/>
        <end position="163"/>
    </location>
</feature>
<dbReference type="EMBL" id="JAALHA020000013">
    <property type="protein sequence ID" value="MDR9897518.1"/>
    <property type="molecule type" value="Genomic_DNA"/>
</dbReference>
<evidence type="ECO:0000313" key="3">
    <source>
        <dbReference type="Proteomes" id="UP000667802"/>
    </source>
</evidence>
<dbReference type="Proteomes" id="UP000667802">
    <property type="component" value="Unassembled WGS sequence"/>
</dbReference>
<sequence>MLVFFTNDLGLLYKQYINKIQEVRSGFQGLPPELQKSFLNTTVDFGKVTIASIYRQYANLLISQGRETEATKVIDLLAIQEIKESSNQGNTATNKPKLPLTESEAKISTPNPQIIALAKQISECEKNKCQEKIQLYTKLNTQVNDFNQELKKIEKEIRDRLSTDKEGFFDPTISAKVEQIVNEKPGTVMIYPLVLEDKVWLLM</sequence>